<proteinExistence type="predicted"/>
<accession>A0A9E7GIS3</accession>
<gene>
    <name evidence="2" type="ORF">MUK42_11268</name>
</gene>
<feature type="non-terminal residue" evidence="2">
    <location>
        <position position="1"/>
    </location>
</feature>
<evidence type="ECO:0000256" key="1">
    <source>
        <dbReference type="SAM" id="MobiDB-lite"/>
    </source>
</evidence>
<feature type="compositionally biased region" description="Basic residues" evidence="1">
    <location>
        <begin position="27"/>
        <end position="45"/>
    </location>
</feature>
<name>A0A9E7GIS3_9LILI</name>
<dbReference type="EMBL" id="CP097509">
    <property type="protein sequence ID" value="URE15420.1"/>
    <property type="molecule type" value="Genomic_DNA"/>
</dbReference>
<protein>
    <submittedName>
        <fullName evidence="2">Uncharacterized protein</fullName>
    </submittedName>
</protein>
<organism evidence="2 3">
    <name type="scientific">Musa troglodytarum</name>
    <name type="common">fe'i banana</name>
    <dbReference type="NCBI Taxonomy" id="320322"/>
    <lineage>
        <taxon>Eukaryota</taxon>
        <taxon>Viridiplantae</taxon>
        <taxon>Streptophyta</taxon>
        <taxon>Embryophyta</taxon>
        <taxon>Tracheophyta</taxon>
        <taxon>Spermatophyta</taxon>
        <taxon>Magnoliopsida</taxon>
        <taxon>Liliopsida</taxon>
        <taxon>Zingiberales</taxon>
        <taxon>Musaceae</taxon>
        <taxon>Musa</taxon>
    </lineage>
</organism>
<dbReference type="AlphaFoldDB" id="A0A9E7GIS3"/>
<feature type="region of interest" description="Disordered" evidence="1">
    <location>
        <begin position="161"/>
        <end position="182"/>
    </location>
</feature>
<evidence type="ECO:0000313" key="3">
    <source>
        <dbReference type="Proteomes" id="UP001055439"/>
    </source>
</evidence>
<dbReference type="Proteomes" id="UP001055439">
    <property type="component" value="Chromosome 7"/>
</dbReference>
<feature type="region of interest" description="Disordered" evidence="1">
    <location>
        <begin position="1"/>
        <end position="58"/>
    </location>
</feature>
<feature type="compositionally biased region" description="Polar residues" evidence="1">
    <location>
        <begin position="11"/>
        <end position="24"/>
    </location>
</feature>
<sequence length="257" mass="29430">HQASGLAEWTETLQSWQRKASSESQNHRRGGGGSRRRRAPSWRPRRWPEPKKRTPATWRAQKKPKWFMFVGSRKATMRSVGPIDSLLVTCQSNRGGIKRLPGAHHRLYLERDWPEAEKPIHPFPWNAIDPVVCQRGVTPWPSKGGRTGTRRPSPSLFCCRRRQQTSSSTPPGGEVVVSASRAASRGEGDRELRLFSRRAHSRNLIRRRNVSLSLRLWLNTVVTQFPIRKLCDRLPADKECDICSTKMEAWLSLQQQG</sequence>
<keyword evidence="3" id="KW-1185">Reference proteome</keyword>
<evidence type="ECO:0000313" key="2">
    <source>
        <dbReference type="EMBL" id="URE15420.1"/>
    </source>
</evidence>
<reference evidence="2" key="1">
    <citation type="submission" date="2022-05" db="EMBL/GenBank/DDBJ databases">
        <title>The Musa troglodytarum L. genome provides insights into the mechanism of non-climacteric behaviour and enrichment of carotenoids.</title>
        <authorList>
            <person name="Wang J."/>
        </authorList>
    </citation>
    <scope>NUCLEOTIDE SEQUENCE</scope>
    <source>
        <tissue evidence="2">Leaf</tissue>
    </source>
</reference>